<feature type="compositionally biased region" description="Basic residues" evidence="6">
    <location>
        <begin position="811"/>
        <end position="823"/>
    </location>
</feature>
<protein>
    <recommendedName>
        <fullName evidence="7">Shelterin complex subunit TPP1/Est3 domain-containing protein</fullName>
    </recommendedName>
</protein>
<evidence type="ECO:0000256" key="6">
    <source>
        <dbReference type="SAM" id="MobiDB-lite"/>
    </source>
</evidence>
<evidence type="ECO:0000259" key="7">
    <source>
        <dbReference type="Pfam" id="PF10341"/>
    </source>
</evidence>
<keyword evidence="4" id="KW-0779">Telomere</keyword>
<evidence type="ECO:0000256" key="5">
    <source>
        <dbReference type="ARBA" id="ARBA00023242"/>
    </source>
</evidence>
<feature type="compositionally biased region" description="Polar residues" evidence="6">
    <location>
        <begin position="881"/>
        <end position="896"/>
    </location>
</feature>
<organism evidence="8 9">
    <name type="scientific">Zopfia rhizophila CBS 207.26</name>
    <dbReference type="NCBI Taxonomy" id="1314779"/>
    <lineage>
        <taxon>Eukaryota</taxon>
        <taxon>Fungi</taxon>
        <taxon>Dikarya</taxon>
        <taxon>Ascomycota</taxon>
        <taxon>Pezizomycotina</taxon>
        <taxon>Dothideomycetes</taxon>
        <taxon>Dothideomycetes incertae sedis</taxon>
        <taxon>Zopfiaceae</taxon>
        <taxon>Zopfia</taxon>
    </lineage>
</organism>
<evidence type="ECO:0000256" key="3">
    <source>
        <dbReference type="ARBA" id="ARBA00022454"/>
    </source>
</evidence>
<feature type="compositionally biased region" description="Polar residues" evidence="6">
    <location>
        <begin position="1153"/>
        <end position="1169"/>
    </location>
</feature>
<feature type="region of interest" description="Disordered" evidence="6">
    <location>
        <begin position="927"/>
        <end position="1020"/>
    </location>
</feature>
<keyword evidence="9" id="KW-1185">Reference proteome</keyword>
<dbReference type="GO" id="GO:0007004">
    <property type="term" value="P:telomere maintenance via telomerase"/>
    <property type="evidence" value="ECO:0007669"/>
    <property type="project" value="InterPro"/>
</dbReference>
<dbReference type="AlphaFoldDB" id="A0A6A6EN25"/>
<feature type="region of interest" description="Disordered" evidence="6">
    <location>
        <begin position="1148"/>
        <end position="1183"/>
    </location>
</feature>
<proteinExistence type="predicted"/>
<feature type="region of interest" description="Disordered" evidence="6">
    <location>
        <begin position="734"/>
        <end position="832"/>
    </location>
</feature>
<feature type="region of interest" description="Disordered" evidence="6">
    <location>
        <begin position="329"/>
        <end position="361"/>
    </location>
</feature>
<evidence type="ECO:0000256" key="2">
    <source>
        <dbReference type="ARBA" id="ARBA00004574"/>
    </source>
</evidence>
<feature type="compositionally biased region" description="Polar residues" evidence="6">
    <location>
        <begin position="516"/>
        <end position="525"/>
    </location>
</feature>
<comment type="subcellular location">
    <subcellularLocation>
        <location evidence="2">Chromosome</location>
        <location evidence="2">Telomere</location>
    </subcellularLocation>
    <subcellularLocation>
        <location evidence="1">Nucleus</location>
    </subcellularLocation>
</comment>
<evidence type="ECO:0000313" key="9">
    <source>
        <dbReference type="Proteomes" id="UP000800200"/>
    </source>
</evidence>
<keyword evidence="3" id="KW-0158">Chromosome</keyword>
<dbReference type="Proteomes" id="UP000800200">
    <property type="component" value="Unassembled WGS sequence"/>
</dbReference>
<reference evidence="8" key="1">
    <citation type="journal article" date="2020" name="Stud. Mycol.">
        <title>101 Dothideomycetes genomes: a test case for predicting lifestyles and emergence of pathogens.</title>
        <authorList>
            <person name="Haridas S."/>
            <person name="Albert R."/>
            <person name="Binder M."/>
            <person name="Bloem J."/>
            <person name="Labutti K."/>
            <person name="Salamov A."/>
            <person name="Andreopoulos B."/>
            <person name="Baker S."/>
            <person name="Barry K."/>
            <person name="Bills G."/>
            <person name="Bluhm B."/>
            <person name="Cannon C."/>
            <person name="Castanera R."/>
            <person name="Culley D."/>
            <person name="Daum C."/>
            <person name="Ezra D."/>
            <person name="Gonzalez J."/>
            <person name="Henrissat B."/>
            <person name="Kuo A."/>
            <person name="Liang C."/>
            <person name="Lipzen A."/>
            <person name="Lutzoni F."/>
            <person name="Magnuson J."/>
            <person name="Mondo S."/>
            <person name="Nolan M."/>
            <person name="Ohm R."/>
            <person name="Pangilinan J."/>
            <person name="Park H.-J."/>
            <person name="Ramirez L."/>
            <person name="Alfaro M."/>
            <person name="Sun H."/>
            <person name="Tritt A."/>
            <person name="Yoshinaga Y."/>
            <person name="Zwiers L.-H."/>
            <person name="Turgeon B."/>
            <person name="Goodwin S."/>
            <person name="Spatafora J."/>
            <person name="Crous P."/>
            <person name="Grigoriev I."/>
        </authorList>
    </citation>
    <scope>NUCLEOTIDE SEQUENCE</scope>
    <source>
        <strain evidence="8">CBS 207.26</strain>
    </source>
</reference>
<dbReference type="EMBL" id="ML994615">
    <property type="protein sequence ID" value="KAF2192108.1"/>
    <property type="molecule type" value="Genomic_DNA"/>
</dbReference>
<feature type="region of interest" description="Disordered" evidence="6">
    <location>
        <begin position="852"/>
        <end position="896"/>
    </location>
</feature>
<feature type="compositionally biased region" description="Polar residues" evidence="6">
    <location>
        <begin position="734"/>
        <end position="744"/>
    </location>
</feature>
<dbReference type="Pfam" id="PF10341">
    <property type="entry name" value="TPP1"/>
    <property type="match status" value="1"/>
</dbReference>
<dbReference type="GO" id="GO:0005697">
    <property type="term" value="C:telomerase holoenzyme complex"/>
    <property type="evidence" value="ECO:0007669"/>
    <property type="project" value="InterPro"/>
</dbReference>
<keyword evidence="5" id="KW-0539">Nucleus</keyword>
<dbReference type="GO" id="GO:0042162">
    <property type="term" value="F:telomeric DNA binding"/>
    <property type="evidence" value="ECO:0007669"/>
    <property type="project" value="InterPro"/>
</dbReference>
<name>A0A6A6EN25_9PEZI</name>
<dbReference type="OrthoDB" id="3538943at2759"/>
<feature type="compositionally biased region" description="Acidic residues" evidence="6">
    <location>
        <begin position="587"/>
        <end position="602"/>
    </location>
</feature>
<feature type="compositionally biased region" description="Low complexity" evidence="6">
    <location>
        <begin position="616"/>
        <end position="627"/>
    </location>
</feature>
<feature type="compositionally biased region" description="Low complexity" evidence="6">
    <location>
        <begin position="758"/>
        <end position="773"/>
    </location>
</feature>
<evidence type="ECO:0000313" key="8">
    <source>
        <dbReference type="EMBL" id="KAF2192108.1"/>
    </source>
</evidence>
<feature type="compositionally biased region" description="Low complexity" evidence="6">
    <location>
        <begin position="658"/>
        <end position="679"/>
    </location>
</feature>
<evidence type="ECO:0000256" key="4">
    <source>
        <dbReference type="ARBA" id="ARBA00022895"/>
    </source>
</evidence>
<sequence length="1213" mass="133740">MAKLLSSWLGQQIETDLALGISWVQGRIERRNGVKQEQNDDLDWKNLYAEDGSNLVIFGDRAYEQRSNVQIQQVDPLILSDGTTTITAEFTRKCLRNLLENYHGKRISQDSVGSLIAVRKYKITVTTFGPASTRILVSVESIDWHGGAQSRLIGHPQPLHTRARFLDLLQRYQDVRAKDRSRSEIPFLNSQASGADKQVDAVEVEDSMNTPLSTQIPFGTQVAQPIGRPNRDDHDIEILGVNRLEPLLAGNSQREELRTTKKASGPSLEALLMLINRKKTPVDVQNQDAKQEEWLHVRGQENEPPKEDDMHTLAPNMSPELAAQHNMTAPTGPSTVDTDHNGDMPEESKLPSTIHQEVTKRKNDTRIVDDYYTPGPSFIMGWHHAAIAVPRDQRTSLNKIESFLPSLPGYRFPEGNIPIEILVELNRTAARDFEYIQDAGDAPTAKIESDTESSDSDTDMDREGSPDPVATSHFESEPPSSAISWPPSPPPGSWQPQRQMDPGLPPDSSLPGPGNRFSSLSQSNEAPIPVKRPVAHHSTGFKSSQTTLQQNFAHDRQSQIRLESLGPDPSGGRDLQGPPSSPPYNPEAEDVVMDTSSSEDMEISVPQGLGHDREAAASSSDSKTSKAMPAPFGKVLPKSVIQIKDTPYNKGNSVAFHTSSSSAQKQTSSGSSKDASSTSIVYGTYDDGIPSASEGNVSKVDGAVSSKISAPTEDGAQTVVSVLQAMDGPSISANVQSSSMTFHNGFQPEPSPISTQMSHQPSDPKSPQSSSQSRNGAGAFVRSPQIVPYETSRLDMPTAKRKLIESPGKKDGHKSKRRDRIPHKNFQFSQEGLLSQDPVTVLRQQKKEFINGRGSACPFDENREGDALTMDGNGSPPQGVPTPTAQSDRRNNAPTTPSILSIFARRETSPQTPLIPTQEALLMDVDAGASGFTPSPRPSGTQNTPSPLVRPSAGPDLQPEQSRDLSQYPTGYTYVGGHYRQLPQAHVGQSHRSQLPFRASQSPSPRSILPHPSPATEVQPPHEQHQFTDLQHVLSTQVRQTIFDRFKNMYPDYTGDTKHFVGQCRQILLLDQEDKMVPKWQWDDYIVRNRIDFKGYAFKRMEEGEDVGEYHRFYKDHIQTVIYNKGVIKDASTLLRALEELGDGSAVPRLFSTPGSSTPSQRRPSSLQKGRNGKHNKRSLPWNKGNCLSSLASSPDFDGRRDYVPGGWSRWRF</sequence>
<accession>A0A6A6EN25</accession>
<dbReference type="GO" id="GO:0000781">
    <property type="term" value="C:chromosome, telomeric region"/>
    <property type="evidence" value="ECO:0007669"/>
    <property type="project" value="UniProtKB-SubCell"/>
</dbReference>
<gene>
    <name evidence="8" type="ORF">K469DRAFT_305666</name>
</gene>
<evidence type="ECO:0000256" key="1">
    <source>
        <dbReference type="ARBA" id="ARBA00004123"/>
    </source>
</evidence>
<feature type="compositionally biased region" description="Polar residues" evidence="6">
    <location>
        <begin position="540"/>
        <end position="552"/>
    </location>
</feature>
<feature type="domain" description="Shelterin complex subunit TPP1/Est3" evidence="7">
    <location>
        <begin position="77"/>
        <end position="140"/>
    </location>
</feature>
<dbReference type="InterPro" id="IPR019437">
    <property type="entry name" value="TPP1/Est3"/>
</dbReference>
<feature type="region of interest" description="Disordered" evidence="6">
    <location>
        <begin position="648"/>
        <end position="696"/>
    </location>
</feature>
<feature type="compositionally biased region" description="Basic and acidic residues" evidence="6">
    <location>
        <begin position="337"/>
        <end position="349"/>
    </location>
</feature>
<feature type="region of interest" description="Disordered" evidence="6">
    <location>
        <begin position="437"/>
        <end position="634"/>
    </location>
</feature>